<evidence type="ECO:0000313" key="1">
    <source>
        <dbReference type="EMBL" id="KAH6932335.1"/>
    </source>
</evidence>
<name>A0ACB7SCA6_HYAAI</name>
<proteinExistence type="predicted"/>
<sequence length="115" mass="12469">MEPLATTQAGDADHNGGSPAPLHHGSSTSEAVQFAKRIRMALLFAALVCLVGLSSFVLVAIFAVNLHQRKDDVMPLAMVIGALTFLILLAAALFQHNRVRHLTPRVSRGRLQRTF</sequence>
<dbReference type="EMBL" id="CM023484">
    <property type="protein sequence ID" value="KAH6932335.1"/>
    <property type="molecule type" value="Genomic_DNA"/>
</dbReference>
<reference evidence="1" key="1">
    <citation type="submission" date="2020-05" db="EMBL/GenBank/DDBJ databases">
        <title>Large-scale comparative analyses of tick genomes elucidate their genetic diversity and vector capacities.</title>
        <authorList>
            <person name="Jia N."/>
            <person name="Wang J."/>
            <person name="Shi W."/>
            <person name="Du L."/>
            <person name="Sun Y."/>
            <person name="Zhan W."/>
            <person name="Jiang J."/>
            <person name="Wang Q."/>
            <person name="Zhang B."/>
            <person name="Ji P."/>
            <person name="Sakyi L.B."/>
            <person name="Cui X."/>
            <person name="Yuan T."/>
            <person name="Jiang B."/>
            <person name="Yang W."/>
            <person name="Lam T.T.-Y."/>
            <person name="Chang Q."/>
            <person name="Ding S."/>
            <person name="Wang X."/>
            <person name="Zhu J."/>
            <person name="Ruan X."/>
            <person name="Zhao L."/>
            <person name="Wei J."/>
            <person name="Que T."/>
            <person name="Du C."/>
            <person name="Cheng J."/>
            <person name="Dai P."/>
            <person name="Han X."/>
            <person name="Huang E."/>
            <person name="Gao Y."/>
            <person name="Liu J."/>
            <person name="Shao H."/>
            <person name="Ye R."/>
            <person name="Li L."/>
            <person name="Wei W."/>
            <person name="Wang X."/>
            <person name="Wang C."/>
            <person name="Yang T."/>
            <person name="Huo Q."/>
            <person name="Li W."/>
            <person name="Guo W."/>
            <person name="Chen H."/>
            <person name="Zhou L."/>
            <person name="Ni X."/>
            <person name="Tian J."/>
            <person name="Zhou Y."/>
            <person name="Sheng Y."/>
            <person name="Liu T."/>
            <person name="Pan Y."/>
            <person name="Xia L."/>
            <person name="Li J."/>
            <person name="Zhao F."/>
            <person name="Cao W."/>
        </authorList>
    </citation>
    <scope>NUCLEOTIDE SEQUENCE</scope>
    <source>
        <strain evidence="1">Hyas-2018</strain>
    </source>
</reference>
<organism evidence="1 2">
    <name type="scientific">Hyalomma asiaticum</name>
    <name type="common">Tick</name>
    <dbReference type="NCBI Taxonomy" id="266040"/>
    <lineage>
        <taxon>Eukaryota</taxon>
        <taxon>Metazoa</taxon>
        <taxon>Ecdysozoa</taxon>
        <taxon>Arthropoda</taxon>
        <taxon>Chelicerata</taxon>
        <taxon>Arachnida</taxon>
        <taxon>Acari</taxon>
        <taxon>Parasitiformes</taxon>
        <taxon>Ixodida</taxon>
        <taxon>Ixodoidea</taxon>
        <taxon>Ixodidae</taxon>
        <taxon>Hyalomminae</taxon>
        <taxon>Hyalomma</taxon>
    </lineage>
</organism>
<accession>A0ACB7SCA6</accession>
<evidence type="ECO:0000313" key="2">
    <source>
        <dbReference type="Proteomes" id="UP000821845"/>
    </source>
</evidence>
<protein>
    <submittedName>
        <fullName evidence="1">Uncharacterized protein</fullName>
    </submittedName>
</protein>
<keyword evidence="2" id="KW-1185">Reference proteome</keyword>
<dbReference type="Proteomes" id="UP000821845">
    <property type="component" value="Chromosome 4"/>
</dbReference>
<gene>
    <name evidence="1" type="ORF">HPB50_004858</name>
</gene>
<comment type="caution">
    <text evidence="1">The sequence shown here is derived from an EMBL/GenBank/DDBJ whole genome shotgun (WGS) entry which is preliminary data.</text>
</comment>